<dbReference type="InterPro" id="IPR014756">
    <property type="entry name" value="Ig_E-set"/>
</dbReference>
<keyword evidence="1" id="KW-0732">Signal</keyword>
<evidence type="ECO:0000313" key="2">
    <source>
        <dbReference type="EMBL" id="AWH84660.1"/>
    </source>
</evidence>
<dbReference type="Proteomes" id="UP000244929">
    <property type="component" value="Chromosome"/>
</dbReference>
<dbReference type="OrthoDB" id="1391397at2"/>
<sequence>MRKENKLYHFGVLAILICILGMGASYAQCPTITSFTPASGPVNTVVTITGNNFQSGPGITSAQINGVTVTDFTIITNTEAQVTIPATATNGTITLASSACSGASGSSFTVLASDCNVVAPTEIYISELYDHNPGSYGVIELYNPTNSTIVFNGQYVLERYGDIGDAAPTPGYTLILTGSVAAHSTYLVSSWGTGEQGCNVTVSGNLGGGINGNDEFKLRKNGAVIDISRAPTYAWYSVIRKPNATAPSASYIAGDWNTSPQNGQSCSDLGSHTTTVAAPTTITTQPQDAAVCQDGQAQFSVVISNTVGFSYQWKMLNAAGMWVDVTNGAGYSGATTATLTVDPASADFDGSQYYCQISSTGCTLLTNAAQLVIIPQPEVTIAITEPTCTTPTGSITITPVVGEGLTYQINGGPFQASPTFAGLDPGDYILTIQGPGGCPPVNMDVTIDGTPAAPAVATVTTVQPTCAIPTGTITITAPTETGMTYSLNNGPFQPETTFGGLTPGVYTVTVKNAGGCTSVTGNININAVPAGPAVATVTTIDPTCTTLTGTITVTAPAGAGITYALDGGPFQDGNSFAGLAPGTYSITVKNAAGCTSVHTNIVINPAPNAPAQAAVTTVQPTCSVLTGSITVTAPIETGMTYSLNGGPFQTETTFDTLAAGTYTITVKNANGCTSVSGNIFIDPAPIVPDAAIATTMQPTCTTPTGSITVTAPVGSGLTYSINGGAFQSETLFDDLIPGTYTITVKNADGCTSVSNNIVIDAVPNAPAPAAITTVQPTCVVTTGAITIIAPVGTGLTYALNGGAFQAETTFATLAPGTYTISVKNADGCTSVNSIIINPVPNAPAPATATTLQPTCVNPFGSINVTSPVGAGLTYSLNGGAFQTETTFGNLIPGTYTVTVKNADGCTSVSNNIFINTVPNAPDLATVTPIQPTCATPAGSLNITAPVGTGYTYSLNGGAFQTETAFGGLAPGTYTITVKNADGCTSVSNNIVINAVPNGPATATATTIQPTCAVPTGSITVTAPTETGMTYSLNGGAFQTATTFAGLAPANYTITVKNADGCTSVSAPITLSPLPAGPQVTGTQGCRDTSFGKNYVLEGLPLDNSFDIATSDFEWKDEQGIVVGSNENTFNVSQYVDSNGIEATDFPLQFRVTVTTATGCESMYTFTVEASFCTIPRGISPNNDMKNDNFDITGLQARKLAIFNRYGKEVYTRNDYKDEWYGQADNGDELPTGTYFYVIETPADSYTGWVYINRQVN</sequence>
<evidence type="ECO:0000313" key="3">
    <source>
        <dbReference type="Proteomes" id="UP000244929"/>
    </source>
</evidence>
<dbReference type="SUPFAM" id="SSF48726">
    <property type="entry name" value="Immunoglobulin"/>
    <property type="match status" value="1"/>
</dbReference>
<dbReference type="InterPro" id="IPR036179">
    <property type="entry name" value="Ig-like_dom_sf"/>
</dbReference>
<protein>
    <submittedName>
        <fullName evidence="2">Uncharacterized protein</fullName>
    </submittedName>
</protein>
<feature type="chain" id="PRO_5015442795" evidence="1">
    <location>
        <begin position="28"/>
        <end position="1256"/>
    </location>
</feature>
<proteinExistence type="predicted"/>
<accession>A0A2S1QW72</accession>
<dbReference type="AlphaFoldDB" id="A0A2S1QW72"/>
<dbReference type="InterPro" id="IPR026341">
    <property type="entry name" value="T9SS_type_B"/>
</dbReference>
<name>A0A2S1QW72_9FLAO</name>
<dbReference type="NCBIfam" id="TIGR04131">
    <property type="entry name" value="Bac_Flav_CTERM"/>
    <property type="match status" value="1"/>
</dbReference>
<dbReference type="SUPFAM" id="SSF81296">
    <property type="entry name" value="E set domains"/>
    <property type="match status" value="1"/>
</dbReference>
<dbReference type="RefSeq" id="WP_108777366.1">
    <property type="nucleotide sequence ID" value="NZ_CP029186.1"/>
</dbReference>
<feature type="signal peptide" evidence="1">
    <location>
        <begin position="1"/>
        <end position="27"/>
    </location>
</feature>
<dbReference type="CDD" id="cd00102">
    <property type="entry name" value="IPT"/>
    <property type="match status" value="1"/>
</dbReference>
<dbReference type="KEGG" id="falb:HYN59_05785"/>
<dbReference type="InterPro" id="IPR013783">
    <property type="entry name" value="Ig-like_fold"/>
</dbReference>
<reference evidence="2 3" key="1">
    <citation type="submission" date="2018-04" db="EMBL/GenBank/DDBJ databases">
        <title>Genome sequencing of Flavobacterium sp. HYN0059.</title>
        <authorList>
            <person name="Yi H."/>
            <person name="Baek C."/>
        </authorList>
    </citation>
    <scope>NUCLEOTIDE SEQUENCE [LARGE SCALE GENOMIC DNA]</scope>
    <source>
        <strain evidence="2 3">HYN0059</strain>
    </source>
</reference>
<organism evidence="2 3">
    <name type="scientific">Flavobacterium album</name>
    <dbReference type="NCBI Taxonomy" id="2175091"/>
    <lineage>
        <taxon>Bacteria</taxon>
        <taxon>Pseudomonadati</taxon>
        <taxon>Bacteroidota</taxon>
        <taxon>Flavobacteriia</taxon>
        <taxon>Flavobacteriales</taxon>
        <taxon>Flavobacteriaceae</taxon>
        <taxon>Flavobacterium</taxon>
    </lineage>
</organism>
<gene>
    <name evidence="2" type="ORF">HYN59_05785</name>
</gene>
<dbReference type="EMBL" id="CP029186">
    <property type="protein sequence ID" value="AWH84660.1"/>
    <property type="molecule type" value="Genomic_DNA"/>
</dbReference>
<dbReference type="Gene3D" id="2.60.40.10">
    <property type="entry name" value="Immunoglobulins"/>
    <property type="match status" value="2"/>
</dbReference>
<keyword evidence="3" id="KW-1185">Reference proteome</keyword>
<dbReference type="Pfam" id="PF13585">
    <property type="entry name" value="CHU_C"/>
    <property type="match status" value="1"/>
</dbReference>
<evidence type="ECO:0000256" key="1">
    <source>
        <dbReference type="SAM" id="SignalP"/>
    </source>
</evidence>